<organism evidence="1 2">
    <name type="scientific">Neisseria elongata subsp. glycolytica ATCC 29315</name>
    <dbReference type="NCBI Taxonomy" id="546263"/>
    <lineage>
        <taxon>Bacteria</taxon>
        <taxon>Pseudomonadati</taxon>
        <taxon>Pseudomonadota</taxon>
        <taxon>Betaproteobacteria</taxon>
        <taxon>Neisseriales</taxon>
        <taxon>Neisseriaceae</taxon>
        <taxon>Neisseria</taxon>
    </lineage>
</organism>
<evidence type="ECO:0000313" key="2">
    <source>
        <dbReference type="Proteomes" id="UP000005536"/>
    </source>
</evidence>
<accession>D4DVB9</accession>
<dbReference type="EMBL" id="ADBF01000258">
    <property type="protein sequence ID" value="EFE48202.1"/>
    <property type="molecule type" value="Genomic_DNA"/>
</dbReference>
<dbReference type="AlphaFoldDB" id="D4DVB9"/>
<evidence type="ECO:0000313" key="1">
    <source>
        <dbReference type="EMBL" id="EFE48202.1"/>
    </source>
</evidence>
<proteinExistence type="predicted"/>
<protein>
    <submittedName>
        <fullName evidence="1">Uncharacterized protein</fullName>
    </submittedName>
</protein>
<sequence length="41" mass="4576">MPPLLLRGRLKTLFSFGQYRFSDGLDKATPVDTNLLNPADP</sequence>
<dbReference type="Proteomes" id="UP000005536">
    <property type="component" value="Unassembled WGS sequence"/>
</dbReference>
<comment type="caution">
    <text evidence="1">The sequence shown here is derived from an EMBL/GenBank/DDBJ whole genome shotgun (WGS) entry which is preliminary data.</text>
</comment>
<gene>
    <name evidence="1" type="ORF">NEIELOOT_03036</name>
</gene>
<reference evidence="1 2" key="1">
    <citation type="submission" date="2010-02" db="EMBL/GenBank/DDBJ databases">
        <authorList>
            <person name="Weinstock G."/>
            <person name="Sodergren E."/>
            <person name="Clifton S."/>
            <person name="Fulton L."/>
            <person name="Fulton B."/>
            <person name="Courtney L."/>
            <person name="Fronick C."/>
            <person name="Harrison M."/>
            <person name="Strong C."/>
            <person name="Farmer C."/>
            <person name="Delahaunty K."/>
            <person name="Markovic C."/>
            <person name="Hall O."/>
            <person name="Minx P."/>
            <person name="Tomlinson C."/>
            <person name="Mitreva M."/>
            <person name="Nelson J."/>
            <person name="Hou S."/>
            <person name="Wollam A."/>
            <person name="Pepin K.H."/>
            <person name="Johnson M."/>
            <person name="Bhonagiri V."/>
            <person name="Zhang X."/>
            <person name="Suruliraj S."/>
            <person name="Warren W."/>
            <person name="Chinwalla A."/>
            <person name="Mardis E.R."/>
            <person name="Wilson R.K."/>
        </authorList>
    </citation>
    <scope>NUCLEOTIDE SEQUENCE [LARGE SCALE GENOMIC DNA]</scope>
    <source>
        <strain evidence="1 2">ATCC 29315</strain>
    </source>
</reference>
<name>D4DVB9_NEIEG</name>